<evidence type="ECO:0000313" key="4">
    <source>
        <dbReference type="EMBL" id="MBB4099795.1"/>
    </source>
</evidence>
<comment type="catalytic activity">
    <reaction evidence="2">
        <text>carbamate + 2 H(+) = NH4(+) + CO2</text>
        <dbReference type="Rhea" id="RHEA:15649"/>
        <dbReference type="ChEBI" id="CHEBI:13941"/>
        <dbReference type="ChEBI" id="CHEBI:15378"/>
        <dbReference type="ChEBI" id="CHEBI:16526"/>
        <dbReference type="ChEBI" id="CHEBI:28938"/>
    </reaction>
</comment>
<dbReference type="EC" id="3.5.1.-" evidence="2"/>
<name>A0A7W6JUJ1_9SPHN</name>
<dbReference type="Gene3D" id="3.40.50.1820">
    <property type="entry name" value="alpha/beta hydrolase"/>
    <property type="match status" value="1"/>
</dbReference>
<dbReference type="NCBIfam" id="TIGR03611">
    <property type="entry name" value="RutD"/>
    <property type="match status" value="1"/>
</dbReference>
<dbReference type="AlphaFoldDB" id="A0A7W6JUJ1"/>
<keyword evidence="1 2" id="KW-0378">Hydrolase</keyword>
<evidence type="ECO:0000256" key="1">
    <source>
        <dbReference type="ARBA" id="ARBA00022801"/>
    </source>
</evidence>
<dbReference type="InterPro" id="IPR000073">
    <property type="entry name" value="AB_hydrolase_1"/>
</dbReference>
<dbReference type="InterPro" id="IPR019913">
    <property type="entry name" value="Pyrimidine_utilisation_RutD"/>
</dbReference>
<dbReference type="EMBL" id="JACIEH010000003">
    <property type="protein sequence ID" value="MBB4099795.1"/>
    <property type="molecule type" value="Genomic_DNA"/>
</dbReference>
<dbReference type="GO" id="GO:0016811">
    <property type="term" value="F:hydrolase activity, acting on carbon-nitrogen (but not peptide) bonds, in linear amides"/>
    <property type="evidence" value="ECO:0007669"/>
    <property type="project" value="InterPro"/>
</dbReference>
<dbReference type="PRINTS" id="PR00111">
    <property type="entry name" value="ABHYDROLASE"/>
</dbReference>
<reference evidence="4 5" key="1">
    <citation type="submission" date="2020-08" db="EMBL/GenBank/DDBJ databases">
        <title>Genomic Encyclopedia of Type Strains, Phase IV (KMG-IV): sequencing the most valuable type-strain genomes for metagenomic binning, comparative biology and taxonomic classification.</title>
        <authorList>
            <person name="Goeker M."/>
        </authorList>
    </citation>
    <scope>NUCLEOTIDE SEQUENCE [LARGE SCALE GENOMIC DNA]</scope>
    <source>
        <strain evidence="4 5">DSM 101806</strain>
    </source>
</reference>
<protein>
    <recommendedName>
        <fullName evidence="2">Putative carbamate hydrolase RutD</fullName>
        <ecNumber evidence="2">3.5.1.-</ecNumber>
    </recommendedName>
    <alternativeName>
        <fullName evidence="2">Aminohydrolase</fullName>
    </alternativeName>
</protein>
<dbReference type="RefSeq" id="WP_183999156.1">
    <property type="nucleotide sequence ID" value="NZ_JACIEH010000003.1"/>
</dbReference>
<dbReference type="PANTHER" id="PTHR43433:SF5">
    <property type="entry name" value="AB HYDROLASE-1 DOMAIN-CONTAINING PROTEIN"/>
    <property type="match status" value="1"/>
</dbReference>
<evidence type="ECO:0000256" key="2">
    <source>
        <dbReference type="HAMAP-Rule" id="MF_00832"/>
    </source>
</evidence>
<comment type="similarity">
    <text evidence="2">Belongs to the AB hydrolase superfamily. Hydrolase RutD family.</text>
</comment>
<dbReference type="PANTHER" id="PTHR43433">
    <property type="entry name" value="HYDROLASE, ALPHA/BETA FOLD FAMILY PROTEIN"/>
    <property type="match status" value="1"/>
</dbReference>
<dbReference type="SUPFAM" id="SSF53474">
    <property type="entry name" value="alpha/beta-Hydrolases"/>
    <property type="match status" value="1"/>
</dbReference>
<dbReference type="InterPro" id="IPR029058">
    <property type="entry name" value="AB_hydrolase_fold"/>
</dbReference>
<dbReference type="Pfam" id="PF00561">
    <property type="entry name" value="Abhydrolase_1"/>
    <property type="match status" value="1"/>
</dbReference>
<dbReference type="Proteomes" id="UP000557392">
    <property type="component" value="Unassembled WGS sequence"/>
</dbReference>
<dbReference type="InterPro" id="IPR050471">
    <property type="entry name" value="AB_hydrolase"/>
</dbReference>
<feature type="domain" description="AB hydrolase-1" evidence="3">
    <location>
        <begin position="16"/>
        <end position="121"/>
    </location>
</feature>
<accession>A0A7W6JUJ1</accession>
<proteinExistence type="inferred from homology"/>
<sequence>MPEAAGLYYENHGSGPPLILSAGMGGSGNYWRPNLPALAERHRVILYDHRGTARSDRTVTPRIESIGEDIARLMDELGIEKASILGHAIGGMGGLSLALDAPERVEKLVVVNGWGRLDPYTRRCFDARLALLRAYGPGKYVDAQPIFLFPPRWISENHERLEEEARHHVAGFPAKMVEARILEALQFDLIDRLEATPLATPVLLLVSDDDALVPPGCSEQLAQVMPRAQLVRMPWGGHACNVTDPTGFEARVLEFLGE</sequence>
<dbReference type="HAMAP" id="MF_00832">
    <property type="entry name" value="RutD"/>
    <property type="match status" value="1"/>
</dbReference>
<evidence type="ECO:0000313" key="5">
    <source>
        <dbReference type="Proteomes" id="UP000557392"/>
    </source>
</evidence>
<comment type="function">
    <text evidence="2">Involved in pyrimidine catabolism. May facilitate the hydrolysis of carbamate, a reaction that can also occur spontaneously.</text>
</comment>
<organism evidence="4 5">
    <name type="scientific">Sphingomonas kyeonggiensis</name>
    <dbReference type="NCBI Taxonomy" id="1268553"/>
    <lineage>
        <taxon>Bacteria</taxon>
        <taxon>Pseudomonadati</taxon>
        <taxon>Pseudomonadota</taxon>
        <taxon>Alphaproteobacteria</taxon>
        <taxon>Sphingomonadales</taxon>
        <taxon>Sphingomonadaceae</taxon>
        <taxon>Sphingomonas</taxon>
    </lineage>
</organism>
<gene>
    <name evidence="2" type="primary">rutD</name>
    <name evidence="4" type="ORF">GGR46_003367</name>
</gene>
<comment type="caution">
    <text evidence="4">The sequence shown here is derived from an EMBL/GenBank/DDBJ whole genome shotgun (WGS) entry which is preliminary data.</text>
</comment>
<keyword evidence="5" id="KW-1185">Reference proteome</keyword>
<dbReference type="GO" id="GO:0006212">
    <property type="term" value="P:uracil catabolic process"/>
    <property type="evidence" value="ECO:0007669"/>
    <property type="project" value="UniProtKB-UniRule"/>
</dbReference>
<evidence type="ECO:0000259" key="3">
    <source>
        <dbReference type="Pfam" id="PF00561"/>
    </source>
</evidence>
<dbReference type="GO" id="GO:0019740">
    <property type="term" value="P:nitrogen utilization"/>
    <property type="evidence" value="ECO:0007669"/>
    <property type="project" value="UniProtKB-UniRule"/>
</dbReference>